<accession>A0A8S3HNF8</accession>
<protein>
    <submittedName>
        <fullName evidence="1">Uncharacterized protein</fullName>
    </submittedName>
</protein>
<dbReference type="EMBL" id="CAJOBI010320948">
    <property type="protein sequence ID" value="CAF5185002.1"/>
    <property type="molecule type" value="Genomic_DNA"/>
</dbReference>
<sequence>QQQQPPHRQQTISNDSLLYRDDSHLDFAHDYLKCDGIFVLRLLETNTSDFVVTHVIEELFYSYEQKASQPVVLDGLAKMMSTLGPDQGLLSLGKLLFLPVMSDPKMAAAFGMGSTTTGTRPTNTTMTAVNSNMLLPSLVTTTTIDENLRNVPKLRAPPTPTRRRVITYENKSPTGSIIEHVEAVQRSSLVTAKELKPSVDAVTEILRERRQKLKQKK</sequence>
<evidence type="ECO:0000313" key="2">
    <source>
        <dbReference type="Proteomes" id="UP000676336"/>
    </source>
</evidence>
<proteinExistence type="predicted"/>
<comment type="caution">
    <text evidence="1">The sequence shown here is derived from an EMBL/GenBank/DDBJ whole genome shotgun (WGS) entry which is preliminary data.</text>
</comment>
<feature type="non-terminal residue" evidence="1">
    <location>
        <position position="1"/>
    </location>
</feature>
<gene>
    <name evidence="1" type="ORF">SMN809_LOCUS70180</name>
</gene>
<dbReference type="AlphaFoldDB" id="A0A8S3HNF8"/>
<evidence type="ECO:0000313" key="1">
    <source>
        <dbReference type="EMBL" id="CAF5185002.1"/>
    </source>
</evidence>
<reference evidence="1" key="1">
    <citation type="submission" date="2021-02" db="EMBL/GenBank/DDBJ databases">
        <authorList>
            <person name="Nowell W R."/>
        </authorList>
    </citation>
    <scope>NUCLEOTIDE SEQUENCE</scope>
</reference>
<name>A0A8S3HNF8_9BILA</name>
<dbReference type="Proteomes" id="UP000676336">
    <property type="component" value="Unassembled WGS sequence"/>
</dbReference>
<organism evidence="1 2">
    <name type="scientific">Rotaria magnacalcarata</name>
    <dbReference type="NCBI Taxonomy" id="392030"/>
    <lineage>
        <taxon>Eukaryota</taxon>
        <taxon>Metazoa</taxon>
        <taxon>Spiralia</taxon>
        <taxon>Gnathifera</taxon>
        <taxon>Rotifera</taxon>
        <taxon>Eurotatoria</taxon>
        <taxon>Bdelloidea</taxon>
        <taxon>Philodinida</taxon>
        <taxon>Philodinidae</taxon>
        <taxon>Rotaria</taxon>
    </lineage>
</organism>